<dbReference type="EMBL" id="FMJD01000002">
    <property type="protein sequence ID" value="SCM71410.1"/>
    <property type="molecule type" value="Genomic_DNA"/>
</dbReference>
<organism evidence="1">
    <name type="scientific">uncultured Pleomorphomonas sp</name>
    <dbReference type="NCBI Taxonomy" id="442121"/>
    <lineage>
        <taxon>Bacteria</taxon>
        <taxon>Pseudomonadati</taxon>
        <taxon>Pseudomonadota</taxon>
        <taxon>Alphaproteobacteria</taxon>
        <taxon>Hyphomicrobiales</taxon>
        <taxon>Pleomorphomonadaceae</taxon>
        <taxon>Pleomorphomonas</taxon>
        <taxon>environmental samples</taxon>
    </lineage>
</organism>
<proteinExistence type="predicted"/>
<evidence type="ECO:0000313" key="1">
    <source>
        <dbReference type="EMBL" id="SCM71410.1"/>
    </source>
</evidence>
<name>A0A212L1K1_9HYPH</name>
<dbReference type="AlphaFoldDB" id="A0A212L1K1"/>
<accession>A0A212L1K1</accession>
<gene>
    <name evidence="1" type="ORF">KL86PLE_100162</name>
</gene>
<reference evidence="1" key="1">
    <citation type="submission" date="2016-08" db="EMBL/GenBank/DDBJ databases">
        <authorList>
            <person name="Seilhamer J.J."/>
        </authorList>
    </citation>
    <scope>NUCLEOTIDE SEQUENCE</scope>
    <source>
        <strain evidence="1">86</strain>
    </source>
</reference>
<sequence length="71" mass="7773">MALPGILSRRSIHYRNLPISLSTHAQVWAARHDAGRPVRVAAATPGDRGFVVPWSGGNIRAPARFFEGREP</sequence>
<protein>
    <submittedName>
        <fullName evidence="1">Uncharacterized protein</fullName>
    </submittedName>
</protein>